<feature type="binding site" evidence="8">
    <location>
        <position position="184"/>
    </location>
    <ligand>
        <name>Zn(2+)</name>
        <dbReference type="ChEBI" id="CHEBI:29105"/>
        <label>2</label>
    </ligand>
</feature>
<evidence type="ECO:0000256" key="2">
    <source>
        <dbReference type="ARBA" id="ARBA00022438"/>
    </source>
</evidence>
<gene>
    <name evidence="9" type="ORF">MOS_229</name>
</gene>
<dbReference type="Proteomes" id="UP000009399">
    <property type="component" value="Chromosome"/>
</dbReference>
<dbReference type="Gene3D" id="3.40.630.10">
    <property type="entry name" value="Zn peptidases"/>
    <property type="match status" value="1"/>
</dbReference>
<evidence type="ECO:0000313" key="9">
    <source>
        <dbReference type="EMBL" id="AFX74158.1"/>
    </source>
</evidence>
<feature type="active site" description="Proton acceptor" evidence="7">
    <location>
        <position position="216"/>
    </location>
</feature>
<reference evidence="9 10" key="1">
    <citation type="journal article" date="2013" name="Genome Announc.">
        <title>Complete Genome Sequence of Mycoplasma hyorhinis Strain SK76.</title>
        <authorList>
            <person name="Goodison S."/>
            <person name="Urquidi V."/>
            <person name="Kumar D."/>
            <person name="Reyes L."/>
            <person name="Rosser C.J."/>
        </authorList>
    </citation>
    <scope>NUCLEOTIDE SEQUENCE [LARGE SCALE GENOMIC DNA]</scope>
    <source>
        <strain evidence="9 10">SK76</strain>
    </source>
</reference>
<sequence length="361" mass="39609">MANKLDKIYDKLKVYTEIEGMSRYEDDVVAKLKENTQHLNVEYERDGLGSLIIKQKGEAKGPKIILAAHMDEVGFQVLDILKSGQIKIKPVGGVWGNAFIGAKVKLITSTDKIFYGVVGHTSVHIMERETLSKAILNKDLFMDFGFVSDEDAKNNGVEPGDRIYLSNETFRFSNPDLVAGKAIDNRAGVVVIDELVNRLANKKLPNTPYFVGTVQEEVGCRGAKTIASKIKADIAFAIDTGASHDTEGAIVGIPKLGAGVAIDIADGGTMMDPKLVNYLFKLAKEKNIPIYKYLSQGGGTDAEELQYSNAGTPTISISIPQRYLHSTYGVISLKDISSIIDLMEEFILAFTQEDFEKISYK</sequence>
<dbReference type="InterPro" id="IPR051464">
    <property type="entry name" value="Peptidase_M42_aminopept"/>
</dbReference>
<evidence type="ECO:0000256" key="5">
    <source>
        <dbReference type="ARBA" id="ARBA00022801"/>
    </source>
</evidence>
<feature type="binding site" evidence="8">
    <location>
        <position position="239"/>
    </location>
    <ligand>
        <name>Zn(2+)</name>
        <dbReference type="ChEBI" id="CHEBI:29105"/>
        <label>1</label>
    </ligand>
</feature>
<dbReference type="InterPro" id="IPR008007">
    <property type="entry name" value="Peptidase_M42"/>
</dbReference>
<evidence type="ECO:0000313" key="10">
    <source>
        <dbReference type="Proteomes" id="UP000009399"/>
    </source>
</evidence>
<dbReference type="SUPFAM" id="SSF101821">
    <property type="entry name" value="Aminopeptidase/glucanase lid domain"/>
    <property type="match status" value="1"/>
</dbReference>
<evidence type="ECO:0000256" key="8">
    <source>
        <dbReference type="PIRSR" id="PIRSR001123-2"/>
    </source>
</evidence>
<evidence type="ECO:0000256" key="3">
    <source>
        <dbReference type="ARBA" id="ARBA00022670"/>
    </source>
</evidence>
<dbReference type="GO" id="GO:0046872">
    <property type="term" value="F:metal ion binding"/>
    <property type="evidence" value="ECO:0007669"/>
    <property type="project" value="UniProtKB-UniRule"/>
</dbReference>
<evidence type="ECO:0000256" key="1">
    <source>
        <dbReference type="ARBA" id="ARBA00006272"/>
    </source>
</evidence>
<dbReference type="Gene3D" id="2.40.30.40">
    <property type="entry name" value="Peptidase M42, domain 2"/>
    <property type="match status" value="1"/>
</dbReference>
<dbReference type="GO" id="GO:0006508">
    <property type="term" value="P:proteolysis"/>
    <property type="evidence" value="ECO:0007669"/>
    <property type="project" value="UniProtKB-KW"/>
</dbReference>
<evidence type="ECO:0000256" key="4">
    <source>
        <dbReference type="ARBA" id="ARBA00022723"/>
    </source>
</evidence>
<dbReference type="EMBL" id="CP003914">
    <property type="protein sequence ID" value="AFX74158.1"/>
    <property type="molecule type" value="Genomic_DNA"/>
</dbReference>
<keyword evidence="5" id="KW-0378">Hydrolase</keyword>
<dbReference type="PIRSF" id="PIRSF001123">
    <property type="entry name" value="PepA_GA"/>
    <property type="match status" value="1"/>
</dbReference>
<name>A0AAI8AMG2_MESHY</name>
<feature type="binding site" evidence="8">
    <location>
        <position position="325"/>
    </location>
    <ligand>
        <name>Zn(2+)</name>
        <dbReference type="ChEBI" id="CHEBI:29105"/>
        <label>2</label>
    </ligand>
</feature>
<dbReference type="Pfam" id="PF05343">
    <property type="entry name" value="Peptidase_M42"/>
    <property type="match status" value="1"/>
</dbReference>
<evidence type="ECO:0000256" key="6">
    <source>
        <dbReference type="PIRNR" id="PIRNR001123"/>
    </source>
</evidence>
<dbReference type="InterPro" id="IPR023367">
    <property type="entry name" value="Peptidase_M42_dom2"/>
</dbReference>
<comment type="similarity">
    <text evidence="1 6">Belongs to the peptidase M42 family.</text>
</comment>
<accession>A0AAI8AMG2</accession>
<organism evidence="9 10">
    <name type="scientific">Mesomycoplasma hyorhinis SK76</name>
    <dbReference type="NCBI Taxonomy" id="1118964"/>
    <lineage>
        <taxon>Bacteria</taxon>
        <taxon>Bacillati</taxon>
        <taxon>Mycoplasmatota</taxon>
        <taxon>Mycoplasmoidales</taxon>
        <taxon>Metamycoplasmataceae</taxon>
        <taxon>Mesomycoplasma</taxon>
    </lineage>
</organism>
<comment type="cofactor">
    <cofactor evidence="8">
        <name>a divalent metal cation</name>
        <dbReference type="ChEBI" id="CHEBI:60240"/>
    </cofactor>
    <text evidence="8">Binds 2 divalent metal cations per subunit.</text>
</comment>
<feature type="binding site" evidence="8">
    <location>
        <position position="69"/>
    </location>
    <ligand>
        <name>Zn(2+)</name>
        <dbReference type="ChEBI" id="CHEBI:29105"/>
        <label>1</label>
    </ligand>
</feature>
<dbReference type="PANTHER" id="PTHR32481">
    <property type="entry name" value="AMINOPEPTIDASE"/>
    <property type="match status" value="1"/>
</dbReference>
<protein>
    <submittedName>
        <fullName evidence="9">Endo-1,4-beta-glucanase</fullName>
    </submittedName>
</protein>
<keyword evidence="3" id="KW-0645">Protease</keyword>
<dbReference type="GeneID" id="93248352"/>
<keyword evidence="4 8" id="KW-0479">Metal-binding</keyword>
<evidence type="ECO:0000256" key="7">
    <source>
        <dbReference type="PIRSR" id="PIRSR001123-1"/>
    </source>
</evidence>
<feature type="binding site" evidence="8">
    <location>
        <position position="217"/>
    </location>
    <ligand>
        <name>Zn(2+)</name>
        <dbReference type="ChEBI" id="CHEBI:29105"/>
        <label>2</label>
    </ligand>
</feature>
<dbReference type="AlphaFoldDB" id="A0AAI8AMG2"/>
<keyword evidence="2" id="KW-0031">Aminopeptidase</keyword>
<dbReference type="SUPFAM" id="SSF53187">
    <property type="entry name" value="Zn-dependent exopeptidases"/>
    <property type="match status" value="1"/>
</dbReference>
<dbReference type="GO" id="GO:0004177">
    <property type="term" value="F:aminopeptidase activity"/>
    <property type="evidence" value="ECO:0007669"/>
    <property type="project" value="UniProtKB-UniRule"/>
</dbReference>
<dbReference type="KEGG" id="mhs:MOS_229"/>
<proteinExistence type="inferred from homology"/>
<dbReference type="PANTHER" id="PTHR32481:SF0">
    <property type="entry name" value="AMINOPEPTIDASE YPDE-RELATED"/>
    <property type="match status" value="1"/>
</dbReference>
<feature type="binding site" evidence="8">
    <location>
        <position position="184"/>
    </location>
    <ligand>
        <name>Zn(2+)</name>
        <dbReference type="ChEBI" id="CHEBI:29105"/>
        <label>1</label>
    </ligand>
</feature>
<dbReference type="RefSeq" id="WP_013302037.1">
    <property type="nucleotide sequence ID" value="NC_019552.1"/>
</dbReference>